<dbReference type="EMBL" id="NGJK01000060">
    <property type="protein sequence ID" value="RAP02951.1"/>
    <property type="molecule type" value="Genomic_DNA"/>
</dbReference>
<dbReference type="SUPFAM" id="SSF51126">
    <property type="entry name" value="Pectin lyase-like"/>
    <property type="match status" value="1"/>
</dbReference>
<sequence>MNKNISCVFLLTTLILFLGLSVVCASDINSCAYDSVSDLEKVNNIKDNTVNKVTDNNDNNIKEIKKNTNNKKFTVSNLDNKRKETSNSKLETNNVEDNTLKTVNKKNLKSSDSYTITNDSFSNYFSNKKLNDNIQDGSTLDFKGLFNGSKYSMTINRPVNLISSDKSAFIDLDGGEFVIEKTSHVNVTNITFHNSQTYVRESSNITFNRLNILIENKSIGQGVGSTSIRDGSTNITIKNSNFYTENSGGYSTLVFAGVNCSTIENNTITAVGEVGNLLYLTTYNTNDYGIGMNSYNIIRNNRITGPSSASGICYAVCLTGHDNLILNNTIVYPGSGITIQWGYTGATVENTFINNTITGSFQASINSTVTGNNISGGVSSKGNTTFTNNTLGSISLVGNDVVNNNIINGYVTISKSNNTVDNNLIKGDISASGTPTYNTITNNNYTGTIDSKLTNPANNNVVSDNNQVKFTEIIVEPSSVTVPIKTTTRLSLYVLSENNKVRSGTLIIKGENGNIIERASLDDKEIVEIDLLYDSIGVKTLNITYEGVDNYLSSSRLFNIIVIKQDPSIEVITTKSRIDDLTTFKAKFNAENVQGRVIFKVNGKILKDENGNIIFSTVTNNEAIVENIKVNSKWYTPHTTVTAIYSGNDMYNTSTKSVPFEVTQRESKIELEAQQATIGKTVTLKAKITDATNESITINNGQAIFKLNGRTLKDTNGNIIYAKIVNGEAILDYTIPLTFKSGEYKLTCVFGHKIYERMDGNTTLTIVKE</sequence>
<evidence type="ECO:0000313" key="1">
    <source>
        <dbReference type="EMBL" id="RAP02951.1"/>
    </source>
</evidence>
<organism evidence="1 2">
    <name type="scientific">Methanosphaera stadtmanae</name>
    <dbReference type="NCBI Taxonomy" id="2317"/>
    <lineage>
        <taxon>Archaea</taxon>
        <taxon>Methanobacteriati</taxon>
        <taxon>Methanobacteriota</taxon>
        <taxon>Methanomada group</taxon>
        <taxon>Methanobacteria</taxon>
        <taxon>Methanobacteriales</taxon>
        <taxon>Methanobacteriaceae</taxon>
        <taxon>Methanosphaera</taxon>
    </lineage>
</organism>
<proteinExistence type="predicted"/>
<dbReference type="RefSeq" id="WP_112149596.1">
    <property type="nucleotide sequence ID" value="NZ_NGJK01000060.1"/>
</dbReference>
<reference evidence="1 2" key="1">
    <citation type="submission" date="2017-05" db="EMBL/GenBank/DDBJ databases">
        <title>Host range expansion of the Methanosphaera genus to humans and monogastric animals involves recent and extensive reduction in genome content.</title>
        <authorList>
            <person name="Hoedt E.C."/>
            <person name="Volmer J.G."/>
            <person name="Parks D.H."/>
            <person name="Rosewarne C.P."/>
            <person name="Denman S.E."/>
            <person name="Mcsweeney C.S."/>
            <person name="O Cuiv P."/>
            <person name="Hugenholtz P."/>
            <person name="Tyson G.W."/>
            <person name="Morrison M."/>
        </authorList>
    </citation>
    <scope>NUCLEOTIDE SEQUENCE [LARGE SCALE GENOMIC DNA]</scope>
    <source>
        <strain evidence="1 2">PA5</strain>
    </source>
</reference>
<comment type="caution">
    <text evidence="1">The sequence shown here is derived from an EMBL/GenBank/DDBJ whole genome shotgun (WGS) entry which is preliminary data.</text>
</comment>
<dbReference type="InterPro" id="IPR011050">
    <property type="entry name" value="Pectin_lyase_fold/virulence"/>
</dbReference>
<gene>
    <name evidence="1" type="ORF">CA615_04765</name>
</gene>
<dbReference type="Gene3D" id="2.160.20.10">
    <property type="entry name" value="Single-stranded right-handed beta-helix, Pectin lyase-like"/>
    <property type="match status" value="1"/>
</dbReference>
<evidence type="ECO:0000313" key="2">
    <source>
        <dbReference type="Proteomes" id="UP000248557"/>
    </source>
</evidence>
<dbReference type="AlphaFoldDB" id="A0A328PY97"/>
<name>A0A328PY97_9EURY</name>
<dbReference type="InterPro" id="IPR006626">
    <property type="entry name" value="PbH1"/>
</dbReference>
<accession>A0A328PY97</accession>
<evidence type="ECO:0008006" key="3">
    <source>
        <dbReference type="Google" id="ProtNLM"/>
    </source>
</evidence>
<dbReference type="SMART" id="SM00710">
    <property type="entry name" value="PbH1"/>
    <property type="match status" value="5"/>
</dbReference>
<protein>
    <recommendedName>
        <fullName evidence="3">Member of asn/thr-rich large protein family</fullName>
    </recommendedName>
</protein>
<dbReference type="InterPro" id="IPR012334">
    <property type="entry name" value="Pectin_lyas_fold"/>
</dbReference>
<dbReference type="Proteomes" id="UP000248557">
    <property type="component" value="Unassembled WGS sequence"/>
</dbReference>